<organism evidence="1 2">
    <name type="scientific">Trifolium medium</name>
    <dbReference type="NCBI Taxonomy" id="97028"/>
    <lineage>
        <taxon>Eukaryota</taxon>
        <taxon>Viridiplantae</taxon>
        <taxon>Streptophyta</taxon>
        <taxon>Embryophyta</taxon>
        <taxon>Tracheophyta</taxon>
        <taxon>Spermatophyta</taxon>
        <taxon>Magnoliopsida</taxon>
        <taxon>eudicotyledons</taxon>
        <taxon>Gunneridae</taxon>
        <taxon>Pentapetalae</taxon>
        <taxon>rosids</taxon>
        <taxon>fabids</taxon>
        <taxon>Fabales</taxon>
        <taxon>Fabaceae</taxon>
        <taxon>Papilionoideae</taxon>
        <taxon>50 kb inversion clade</taxon>
        <taxon>NPAAA clade</taxon>
        <taxon>Hologalegina</taxon>
        <taxon>IRL clade</taxon>
        <taxon>Trifolieae</taxon>
        <taxon>Trifolium</taxon>
    </lineage>
</organism>
<evidence type="ECO:0000313" key="2">
    <source>
        <dbReference type="Proteomes" id="UP000265520"/>
    </source>
</evidence>
<accession>A0A392NPN2</accession>
<feature type="non-terminal residue" evidence="1">
    <location>
        <position position="1"/>
    </location>
</feature>
<dbReference type="EMBL" id="LXQA010047152">
    <property type="protein sequence ID" value="MCI01801.1"/>
    <property type="molecule type" value="Genomic_DNA"/>
</dbReference>
<dbReference type="Proteomes" id="UP000265520">
    <property type="component" value="Unassembled WGS sequence"/>
</dbReference>
<sequence>GMSELPGVVQVDPVPVQQAPFGRGAGGAAGGRRF</sequence>
<comment type="caution">
    <text evidence="1">The sequence shown here is derived from an EMBL/GenBank/DDBJ whole genome shotgun (WGS) entry which is preliminary data.</text>
</comment>
<dbReference type="AlphaFoldDB" id="A0A392NPN2"/>
<keyword evidence="2" id="KW-1185">Reference proteome</keyword>
<protein>
    <submittedName>
        <fullName evidence="1">Uncharacterized protein</fullName>
    </submittedName>
</protein>
<reference evidence="1 2" key="1">
    <citation type="journal article" date="2018" name="Front. Plant Sci.">
        <title>Red Clover (Trifolium pratense) and Zigzag Clover (T. medium) - A Picture of Genomic Similarities and Differences.</title>
        <authorList>
            <person name="Dluhosova J."/>
            <person name="Istvanek J."/>
            <person name="Nedelnik J."/>
            <person name="Repkova J."/>
        </authorList>
    </citation>
    <scope>NUCLEOTIDE SEQUENCE [LARGE SCALE GENOMIC DNA]</scope>
    <source>
        <strain evidence="2">cv. 10/8</strain>
        <tissue evidence="1">Leaf</tissue>
    </source>
</reference>
<proteinExistence type="predicted"/>
<evidence type="ECO:0000313" key="1">
    <source>
        <dbReference type="EMBL" id="MCI01801.1"/>
    </source>
</evidence>
<name>A0A392NPN2_9FABA</name>